<organism evidence="2 3">
    <name type="scientific">Massilia cellulosiltytica</name>
    <dbReference type="NCBI Taxonomy" id="2683234"/>
    <lineage>
        <taxon>Bacteria</taxon>
        <taxon>Pseudomonadati</taxon>
        <taxon>Pseudomonadota</taxon>
        <taxon>Betaproteobacteria</taxon>
        <taxon>Burkholderiales</taxon>
        <taxon>Oxalobacteraceae</taxon>
        <taxon>Telluria group</taxon>
        <taxon>Massilia</taxon>
    </lineage>
</organism>
<dbReference type="EMBL" id="WSES01000009">
    <property type="protein sequence ID" value="MVW63433.1"/>
    <property type="molecule type" value="Genomic_DNA"/>
</dbReference>
<dbReference type="SUPFAM" id="SSF69318">
    <property type="entry name" value="Integrin alpha N-terminal domain"/>
    <property type="match status" value="1"/>
</dbReference>
<dbReference type="NCBIfam" id="NF047539">
    <property type="entry name" value="XAC2610_fam"/>
    <property type="match status" value="1"/>
</dbReference>
<dbReference type="InterPro" id="IPR028994">
    <property type="entry name" value="Integrin_alpha_N"/>
</dbReference>
<reference evidence="2 3" key="1">
    <citation type="submission" date="2019-12" db="EMBL/GenBank/DDBJ databases">
        <authorList>
            <person name="Li C."/>
            <person name="Zhao J."/>
        </authorList>
    </citation>
    <scope>NUCLEOTIDE SEQUENCE [LARGE SCALE GENOMIC DNA]</scope>
    <source>
        <strain evidence="2 3">NEAU-DD11</strain>
    </source>
</reference>
<evidence type="ECO:0000256" key="1">
    <source>
        <dbReference type="SAM" id="SignalP"/>
    </source>
</evidence>
<sequence>MKKAILLLVCLVPLAALAAGRGCGEQVAFRWVPKDADARSAGSVHVVDARSSRTVQVLDGVTNYYGDDGGLFAQDLDNDGCRDLVVTSDVAPIGNTSSTVYLYDRVRGRFVFNEALSAIGNISVDGRDPGCVTGDWKGGADDVGGERYCWRKGRLVKTNEYSVRPLYDRDTGAFSCYEHVDTTYAGGRKRVRRNCTKRF</sequence>
<dbReference type="RefSeq" id="WP_156403930.1">
    <property type="nucleotide sequence ID" value="NZ_WSES01000009.1"/>
</dbReference>
<gene>
    <name evidence="2" type="ORF">GPY61_26260</name>
</gene>
<protein>
    <recommendedName>
        <fullName evidence="4">VCBS repeat-containing protein</fullName>
    </recommendedName>
</protein>
<evidence type="ECO:0000313" key="2">
    <source>
        <dbReference type="EMBL" id="MVW63433.1"/>
    </source>
</evidence>
<comment type="caution">
    <text evidence="2">The sequence shown here is derived from an EMBL/GenBank/DDBJ whole genome shotgun (WGS) entry which is preliminary data.</text>
</comment>
<feature type="chain" id="PRO_5030664395" description="VCBS repeat-containing protein" evidence="1">
    <location>
        <begin position="19"/>
        <end position="199"/>
    </location>
</feature>
<dbReference type="AlphaFoldDB" id="A0A7X3G4K8"/>
<dbReference type="InterPro" id="IPR058087">
    <property type="entry name" value="XAC2610_dom"/>
</dbReference>
<evidence type="ECO:0008006" key="4">
    <source>
        <dbReference type="Google" id="ProtNLM"/>
    </source>
</evidence>
<keyword evidence="3" id="KW-1185">Reference proteome</keyword>
<evidence type="ECO:0000313" key="3">
    <source>
        <dbReference type="Proteomes" id="UP000443353"/>
    </source>
</evidence>
<accession>A0A7X3G4K8</accession>
<proteinExistence type="predicted"/>
<name>A0A7X3G4K8_9BURK</name>
<keyword evidence="1" id="KW-0732">Signal</keyword>
<dbReference type="Proteomes" id="UP000443353">
    <property type="component" value="Unassembled WGS sequence"/>
</dbReference>
<feature type="signal peptide" evidence="1">
    <location>
        <begin position="1"/>
        <end position="18"/>
    </location>
</feature>